<reference evidence="2" key="1">
    <citation type="submission" date="2025-02" db="EMBL/GenBank/DDBJ databases">
        <authorList>
            <consortium name="NCBI Genome Project"/>
        </authorList>
    </citation>
    <scope>NUCLEOTIDE SEQUENCE</scope>
</reference>
<proteinExistence type="predicted"/>
<feature type="region of interest" description="Disordered" evidence="1">
    <location>
        <begin position="1"/>
        <end position="53"/>
    </location>
</feature>
<evidence type="ECO:0000256" key="1">
    <source>
        <dbReference type="SAM" id="MobiDB-lite"/>
    </source>
</evidence>
<gene>
    <name evidence="2" type="ORF">An18g03650</name>
</gene>
<evidence type="ECO:0000313" key="2">
    <source>
        <dbReference type="RefSeq" id="XP_059602910.1"/>
    </source>
</evidence>
<feature type="compositionally biased region" description="Polar residues" evidence="1">
    <location>
        <begin position="32"/>
        <end position="43"/>
    </location>
</feature>
<dbReference type="RefSeq" id="XP_059602910.1">
    <property type="nucleotide sequence ID" value="XM_059745731.1"/>
</dbReference>
<name>A0AAJ8BVA4_ASPNG</name>
<dbReference type="GeneID" id="84593700"/>
<accession>A0AAJ8BVA4</accession>
<dbReference type="VEuPathDB" id="FungiDB:An18g03650"/>
<reference evidence="2" key="2">
    <citation type="submission" date="2025-08" db="UniProtKB">
        <authorList>
            <consortium name="RefSeq"/>
        </authorList>
    </citation>
    <scope>IDENTIFICATION</scope>
</reference>
<protein>
    <submittedName>
        <fullName evidence="2">Uncharacterized protein</fullName>
    </submittedName>
</protein>
<dbReference type="AlphaFoldDB" id="A0AAJ8BVA4"/>
<dbReference type="KEGG" id="ang:An18g03650"/>
<organism evidence="2">
    <name type="scientific">Aspergillus niger</name>
    <dbReference type="NCBI Taxonomy" id="5061"/>
    <lineage>
        <taxon>Eukaryota</taxon>
        <taxon>Fungi</taxon>
        <taxon>Dikarya</taxon>
        <taxon>Ascomycota</taxon>
        <taxon>Pezizomycotina</taxon>
        <taxon>Eurotiomycetes</taxon>
        <taxon>Eurotiomycetidae</taxon>
        <taxon>Eurotiales</taxon>
        <taxon>Aspergillaceae</taxon>
        <taxon>Aspergillus</taxon>
        <taxon>Aspergillus subgen. Circumdati</taxon>
    </lineage>
</organism>
<sequence length="67" mass="7742">MQIEIYPRSTRQHTNRQTKNGISAKRRRDTRPNSPQRSSTASKMMNIESKAMPGRWRLGIPKICSVT</sequence>